<sequence length="118" mass="12945">MTARHDHDSTAQAKAQAQAQARVAEITTLFARIRALLDHSLRITDDLTEDTPRTIITRMDQLIAAHLKVLTAEEAFNAAQTANPADSADLDSIRDELGRRFDRLRASLGATGVPDQPE</sequence>
<name>A3V981_9RHOB</name>
<protein>
    <submittedName>
        <fullName evidence="1">Uncharacterized protein</fullName>
    </submittedName>
</protein>
<organism evidence="1 2">
    <name type="scientific">Yoonia vestfoldensis SKA53</name>
    <dbReference type="NCBI Taxonomy" id="314232"/>
    <lineage>
        <taxon>Bacteria</taxon>
        <taxon>Pseudomonadati</taxon>
        <taxon>Pseudomonadota</taxon>
        <taxon>Alphaproteobacteria</taxon>
        <taxon>Rhodobacterales</taxon>
        <taxon>Paracoccaceae</taxon>
        <taxon>Yoonia</taxon>
    </lineage>
</organism>
<evidence type="ECO:0000313" key="2">
    <source>
        <dbReference type="Proteomes" id="UP000004507"/>
    </source>
</evidence>
<reference evidence="1 2" key="1">
    <citation type="submission" date="2006-01" db="EMBL/GenBank/DDBJ databases">
        <authorList>
            <person name="Hagstrom A."/>
            <person name="Ferriera S."/>
            <person name="Johnson J."/>
            <person name="Kravitz S."/>
            <person name="Halpern A."/>
            <person name="Remington K."/>
            <person name="Beeson K."/>
            <person name="Tran B."/>
            <person name="Rogers Y.-H."/>
            <person name="Friedman R."/>
            <person name="Venter J.C."/>
        </authorList>
    </citation>
    <scope>NUCLEOTIDE SEQUENCE [LARGE SCALE GENOMIC DNA]</scope>
    <source>
        <strain evidence="1 2">SKA53</strain>
    </source>
</reference>
<keyword evidence="2" id="KW-1185">Reference proteome</keyword>
<dbReference type="RefSeq" id="WP_007205099.1">
    <property type="nucleotide sequence ID" value="NZ_CH672414.1"/>
</dbReference>
<comment type="caution">
    <text evidence="1">The sequence shown here is derived from an EMBL/GenBank/DDBJ whole genome shotgun (WGS) entry which is preliminary data.</text>
</comment>
<accession>A3V981</accession>
<dbReference type="AlphaFoldDB" id="A3V981"/>
<gene>
    <name evidence="1" type="ORF">SKA53_05730</name>
</gene>
<dbReference type="HOGENOM" id="CLU_2070235_0_0_5"/>
<dbReference type="OrthoDB" id="7873197at2"/>
<dbReference type="STRING" id="314232.SKA53_05730"/>
<evidence type="ECO:0000313" key="1">
    <source>
        <dbReference type="EMBL" id="EAQ05251.1"/>
    </source>
</evidence>
<proteinExistence type="predicted"/>
<dbReference type="Proteomes" id="UP000004507">
    <property type="component" value="Unassembled WGS sequence"/>
</dbReference>
<dbReference type="EMBL" id="AAMS01000011">
    <property type="protein sequence ID" value="EAQ05251.1"/>
    <property type="molecule type" value="Genomic_DNA"/>
</dbReference>